<dbReference type="InterPro" id="IPR003738">
    <property type="entry name" value="SRAP"/>
</dbReference>
<dbReference type="Pfam" id="PF02586">
    <property type="entry name" value="SRAP"/>
    <property type="match status" value="1"/>
</dbReference>
<sequence>MANRPIGTHANISKIGRTEAALQKRVTKKSQEIIRVANNRIAAERLKADKLQRTEPAEDDDRIWPGDYTLVMVVEDGRKVVKPMRYQCRLPGWTVADEKAKPGTYNARRDSLRSVWKRLYGYNHGIMVATHFYESVARHDYEQRALTDGERPKSMELEFTPQTGEPLYIPVLWYAWTDGVEELLSCAAITDNPEPEVAMTGHDRTIINIKPEHVDAWLSSDPKNLAVMDEILEDKQHPYYEHRSTG</sequence>
<dbReference type="EMBL" id="AP027041">
    <property type="protein sequence ID" value="BDU17470.1"/>
    <property type="molecule type" value="Genomic_DNA"/>
</dbReference>
<dbReference type="InterPro" id="IPR036590">
    <property type="entry name" value="SRAP-like"/>
</dbReference>
<organism evidence="1 2">
    <name type="scientific">Lysobacter auxotrophicus</name>
    <dbReference type="NCBI Taxonomy" id="2992573"/>
    <lineage>
        <taxon>Bacteria</taxon>
        <taxon>Pseudomonadati</taxon>
        <taxon>Pseudomonadota</taxon>
        <taxon>Gammaproteobacteria</taxon>
        <taxon>Lysobacterales</taxon>
        <taxon>Lysobacteraceae</taxon>
        <taxon>Lysobacter</taxon>
    </lineage>
</organism>
<dbReference type="Gene3D" id="3.90.1680.10">
    <property type="entry name" value="SOS response associated peptidase-like"/>
    <property type="match status" value="1"/>
</dbReference>
<gene>
    <name evidence="1" type="ORF">LA521A_26710</name>
</gene>
<protein>
    <recommendedName>
        <fullName evidence="3">SOS response-associated peptidase YedK</fullName>
    </recommendedName>
</protein>
<evidence type="ECO:0000313" key="2">
    <source>
        <dbReference type="Proteomes" id="UP001317822"/>
    </source>
</evidence>
<dbReference type="Proteomes" id="UP001317822">
    <property type="component" value="Chromosome"/>
</dbReference>
<evidence type="ECO:0008006" key="3">
    <source>
        <dbReference type="Google" id="ProtNLM"/>
    </source>
</evidence>
<proteinExistence type="predicted"/>
<keyword evidence="2" id="KW-1185">Reference proteome</keyword>
<dbReference type="SUPFAM" id="SSF143081">
    <property type="entry name" value="BB1717-like"/>
    <property type="match status" value="1"/>
</dbReference>
<accession>A0ABM8DFT6</accession>
<name>A0ABM8DFT6_9GAMM</name>
<evidence type="ECO:0000313" key="1">
    <source>
        <dbReference type="EMBL" id="BDU17470.1"/>
    </source>
</evidence>
<dbReference type="RefSeq" id="WP_281779403.1">
    <property type="nucleotide sequence ID" value="NZ_AP027041.1"/>
</dbReference>
<reference evidence="1 2" key="1">
    <citation type="journal article" date="2023" name="Int. J. Syst. Evol. Microbiol.">
        <title>Physiological and genomic analyses of cobalamin (vitamin B12)-auxotrophy of Lysobacter auxotrophicus sp. nov., a methionine-auxotrophic chitinolytic bacterium isolated from chitin-treated soil.</title>
        <authorList>
            <person name="Saito A."/>
            <person name="Dohra H."/>
            <person name="Hamada M."/>
            <person name="Moriuchi R."/>
            <person name="Kotsuchibashi Y."/>
            <person name="Mori K."/>
        </authorList>
    </citation>
    <scope>NUCLEOTIDE SEQUENCE [LARGE SCALE GENOMIC DNA]</scope>
    <source>
        <strain evidence="1 2">5-21a</strain>
    </source>
</reference>